<dbReference type="InterPro" id="IPR002052">
    <property type="entry name" value="DNA_methylase_N6_adenine_CS"/>
</dbReference>
<keyword evidence="1" id="KW-0963">Cytoplasm</keyword>
<dbReference type="InterPro" id="IPR029063">
    <property type="entry name" value="SAM-dependent_MTases_sf"/>
</dbReference>
<comment type="caution">
    <text evidence="7">The sequence shown here is derived from an EMBL/GenBank/DDBJ whole genome shotgun (WGS) entry which is preliminary data.</text>
</comment>
<keyword evidence="5" id="KW-0949">S-adenosyl-L-methionine</keyword>
<evidence type="ECO:0000256" key="1">
    <source>
        <dbReference type="ARBA" id="ARBA00022490"/>
    </source>
</evidence>
<dbReference type="AlphaFoldDB" id="A0A2G8RF78"/>
<name>A0A2G8RF78_9RHOB</name>
<dbReference type="GO" id="GO:0008170">
    <property type="term" value="F:N-methyltransferase activity"/>
    <property type="evidence" value="ECO:0007669"/>
    <property type="project" value="UniProtKB-ARBA"/>
</dbReference>
<dbReference type="RefSeq" id="WP_099910958.1">
    <property type="nucleotide sequence ID" value="NZ_AWWI01000066.1"/>
</dbReference>
<dbReference type="PANTHER" id="PTHR47816">
    <property type="entry name" value="RIBOSOMAL RNA SMALL SUBUNIT METHYLTRANSFERASE C"/>
    <property type="match status" value="1"/>
</dbReference>
<reference evidence="7 8" key="1">
    <citation type="submission" date="2013-09" db="EMBL/GenBank/DDBJ databases">
        <title>Genome sequencing of Phaeobacter antarcticus sp. nov. SM1211.</title>
        <authorList>
            <person name="Zhang X.-Y."/>
            <person name="Liu C."/>
            <person name="Chen X.-L."/>
            <person name="Xie B.-B."/>
            <person name="Qin Q.-L."/>
            <person name="Rong J.-C."/>
            <person name="Zhang Y.-Z."/>
        </authorList>
    </citation>
    <scope>NUCLEOTIDE SEQUENCE [LARGE SCALE GENOMIC DNA]</scope>
    <source>
        <strain evidence="7 8">SM1211</strain>
    </source>
</reference>
<evidence type="ECO:0000259" key="6">
    <source>
        <dbReference type="Pfam" id="PF05175"/>
    </source>
</evidence>
<keyword evidence="4" id="KW-0808">Transferase</keyword>
<dbReference type="EMBL" id="AWWI01000066">
    <property type="protein sequence ID" value="PIL20182.1"/>
    <property type="molecule type" value="Genomic_DNA"/>
</dbReference>
<dbReference type="GO" id="GO:0008757">
    <property type="term" value="F:S-adenosylmethionine-dependent methyltransferase activity"/>
    <property type="evidence" value="ECO:0007669"/>
    <property type="project" value="InterPro"/>
</dbReference>
<keyword evidence="8" id="KW-1185">Reference proteome</keyword>
<evidence type="ECO:0000313" key="8">
    <source>
        <dbReference type="Proteomes" id="UP000231259"/>
    </source>
</evidence>
<evidence type="ECO:0000256" key="2">
    <source>
        <dbReference type="ARBA" id="ARBA00022552"/>
    </source>
</evidence>
<dbReference type="Gene3D" id="3.40.50.150">
    <property type="entry name" value="Vaccinia Virus protein VP39"/>
    <property type="match status" value="2"/>
</dbReference>
<keyword evidence="2" id="KW-0698">rRNA processing</keyword>
<feature type="domain" description="Methyltransferase small" evidence="6">
    <location>
        <begin position="158"/>
        <end position="320"/>
    </location>
</feature>
<dbReference type="GO" id="GO:0006364">
    <property type="term" value="P:rRNA processing"/>
    <property type="evidence" value="ECO:0007669"/>
    <property type="project" value="UniProtKB-KW"/>
</dbReference>
<dbReference type="OrthoDB" id="9816072at2"/>
<evidence type="ECO:0000313" key="7">
    <source>
        <dbReference type="EMBL" id="PIL20182.1"/>
    </source>
</evidence>
<dbReference type="SUPFAM" id="SSF53335">
    <property type="entry name" value="S-adenosyl-L-methionine-dependent methyltransferases"/>
    <property type="match status" value="1"/>
</dbReference>
<dbReference type="InterPro" id="IPR007848">
    <property type="entry name" value="Small_mtfrase_dom"/>
</dbReference>
<evidence type="ECO:0000256" key="5">
    <source>
        <dbReference type="ARBA" id="ARBA00022691"/>
    </source>
</evidence>
<evidence type="ECO:0000256" key="3">
    <source>
        <dbReference type="ARBA" id="ARBA00022603"/>
    </source>
</evidence>
<dbReference type="InterPro" id="IPR046977">
    <property type="entry name" value="RsmC/RlmG"/>
</dbReference>
<evidence type="ECO:0000256" key="4">
    <source>
        <dbReference type="ARBA" id="ARBA00022679"/>
    </source>
</evidence>
<dbReference type="GO" id="GO:0032259">
    <property type="term" value="P:methylation"/>
    <property type="evidence" value="ECO:0007669"/>
    <property type="project" value="UniProtKB-KW"/>
</dbReference>
<dbReference type="Pfam" id="PF05175">
    <property type="entry name" value="MTS"/>
    <property type="match status" value="1"/>
</dbReference>
<protein>
    <recommendedName>
        <fullName evidence="6">Methyltransferase small domain-containing protein</fullName>
    </recommendedName>
</protein>
<dbReference type="PROSITE" id="PS00092">
    <property type="entry name" value="N6_MTASE"/>
    <property type="match status" value="1"/>
</dbReference>
<keyword evidence="3" id="KW-0489">Methyltransferase</keyword>
<accession>A0A2G8RF78</accession>
<dbReference type="GO" id="GO:0003676">
    <property type="term" value="F:nucleic acid binding"/>
    <property type="evidence" value="ECO:0007669"/>
    <property type="project" value="InterPro"/>
</dbReference>
<gene>
    <name evidence="7" type="ORF">P775_10965</name>
</gene>
<proteinExistence type="predicted"/>
<dbReference type="Proteomes" id="UP000231259">
    <property type="component" value="Unassembled WGS sequence"/>
</dbReference>
<sequence>MATSRLTTCLEDGSLLLPPEGTIALFGATSDHDLSALPSDRCQVIQTFRPDYDALMARGFDCVTDPAGPYALSVVFLPRARAQGQAMVAAACAATPGGTVMVDGLKTDGIEPMIKICRTRAEVQGHISKAHGKAAWFPATDAFSDWTSAGPSRIADGFLTAPGVFSADGIDPASAALAAALPAKIGQSVADFGAGWGYLSAQILTRTDIAVLHVIEADHTALTCARANIDDPRAKFYWADLPGWQSPERLDTVIMNPPFHTSRSAETSLGQAFIAAAARALKPTGHLWIVANRHLPYEATLAEHFGETTEVSGDKSFKVLHAQRPSRPRR</sequence>
<organism evidence="7 8">
    <name type="scientific">Puniceibacterium antarcticum</name>
    <dbReference type="NCBI Taxonomy" id="1206336"/>
    <lineage>
        <taxon>Bacteria</taxon>
        <taxon>Pseudomonadati</taxon>
        <taxon>Pseudomonadota</taxon>
        <taxon>Alphaproteobacteria</taxon>
        <taxon>Rhodobacterales</taxon>
        <taxon>Paracoccaceae</taxon>
        <taxon>Puniceibacterium</taxon>
    </lineage>
</organism>
<dbReference type="PANTHER" id="PTHR47816:SF4">
    <property type="entry name" value="RIBOSOMAL RNA SMALL SUBUNIT METHYLTRANSFERASE C"/>
    <property type="match status" value="1"/>
</dbReference>